<sequence length="48" mass="5829">LEFPDDAELNKELAKFELMSERKTHYDSDDEPWRRALEPEDLFFDINL</sequence>
<evidence type="ECO:0000313" key="1">
    <source>
        <dbReference type="EMBL" id="CAG2062593.1"/>
    </source>
</evidence>
<accession>A0ABN7PAI2</accession>
<reference evidence="1" key="1">
    <citation type="submission" date="2021-03" db="EMBL/GenBank/DDBJ databases">
        <authorList>
            <person name="Tran Van P."/>
        </authorList>
    </citation>
    <scope>NUCLEOTIDE SEQUENCE</scope>
</reference>
<protein>
    <submittedName>
        <fullName evidence="1">Uncharacterized protein</fullName>
    </submittedName>
</protein>
<gene>
    <name evidence="1" type="ORF">TPAB3V08_LOCUS9543</name>
</gene>
<name>A0ABN7PAI2_TIMPD</name>
<evidence type="ECO:0000313" key="2">
    <source>
        <dbReference type="Proteomes" id="UP001153148"/>
    </source>
</evidence>
<organism evidence="1 2">
    <name type="scientific">Timema podura</name>
    <name type="common">Walking stick</name>
    <dbReference type="NCBI Taxonomy" id="61482"/>
    <lineage>
        <taxon>Eukaryota</taxon>
        <taxon>Metazoa</taxon>
        <taxon>Ecdysozoa</taxon>
        <taxon>Arthropoda</taxon>
        <taxon>Hexapoda</taxon>
        <taxon>Insecta</taxon>
        <taxon>Pterygota</taxon>
        <taxon>Neoptera</taxon>
        <taxon>Polyneoptera</taxon>
        <taxon>Phasmatodea</taxon>
        <taxon>Timematodea</taxon>
        <taxon>Timematoidea</taxon>
        <taxon>Timematidae</taxon>
        <taxon>Timema</taxon>
    </lineage>
</organism>
<dbReference type="Proteomes" id="UP001153148">
    <property type="component" value="Unassembled WGS sequence"/>
</dbReference>
<comment type="caution">
    <text evidence="1">The sequence shown here is derived from an EMBL/GenBank/DDBJ whole genome shotgun (WGS) entry which is preliminary data.</text>
</comment>
<proteinExistence type="predicted"/>
<feature type="non-terminal residue" evidence="1">
    <location>
        <position position="1"/>
    </location>
</feature>
<dbReference type="EMBL" id="CAJPIN010021128">
    <property type="protein sequence ID" value="CAG2062593.1"/>
    <property type="molecule type" value="Genomic_DNA"/>
</dbReference>
<keyword evidence="2" id="KW-1185">Reference proteome</keyword>